<dbReference type="PANTHER" id="PTHR43792">
    <property type="entry name" value="GNAT FAMILY, PUTATIVE (AFU_ORTHOLOGUE AFUA_3G00765)-RELATED-RELATED"/>
    <property type="match status" value="1"/>
</dbReference>
<dbReference type="InterPro" id="IPR016181">
    <property type="entry name" value="Acyl_CoA_acyltransferase"/>
</dbReference>
<evidence type="ECO:0000313" key="6">
    <source>
        <dbReference type="Proteomes" id="UP000000564"/>
    </source>
</evidence>
<dbReference type="GO" id="GO:0005737">
    <property type="term" value="C:cytoplasm"/>
    <property type="evidence" value="ECO:0007669"/>
    <property type="project" value="TreeGrafter"/>
</dbReference>
<dbReference type="EMBL" id="AE014074">
    <property type="protein sequence ID" value="AAM79638.1"/>
    <property type="molecule type" value="Genomic_DNA"/>
</dbReference>
<evidence type="ECO:0000313" key="5">
    <source>
        <dbReference type="EMBL" id="AAM79638.1"/>
    </source>
</evidence>
<evidence type="ECO:0000256" key="2">
    <source>
        <dbReference type="ARBA" id="ARBA00023315"/>
    </source>
</evidence>
<dbReference type="Proteomes" id="UP000000564">
    <property type="component" value="Chromosome"/>
</dbReference>
<dbReference type="KEGG" id="spg:SpyM3_1031"/>
<evidence type="ECO:0000256" key="3">
    <source>
        <dbReference type="ARBA" id="ARBA00038502"/>
    </source>
</evidence>
<dbReference type="Pfam" id="PF13302">
    <property type="entry name" value="Acetyltransf_3"/>
    <property type="match status" value="1"/>
</dbReference>
<reference evidence="5 6" key="1">
    <citation type="journal article" date="2002" name="Proc. Natl. Acad. Sci. U.S.A.">
        <title>Genome sequence of a serotype M3 strain of group A Streptococcus: phage-encoded toxins, the high-virulence phenotype, and clone emergence.</title>
        <authorList>
            <person name="Beres S.B."/>
            <person name="Sylva G.L."/>
            <person name="Barbian K.D."/>
            <person name="Lei B."/>
            <person name="Hoff J.S."/>
            <person name="Mammarella N.D."/>
            <person name="Liu M.Y."/>
            <person name="Smoot J.C."/>
            <person name="Porcella S.F."/>
            <person name="Parkins L.D."/>
            <person name="Campbell D.S."/>
            <person name="Smith T.M."/>
            <person name="McCormick J.K."/>
            <person name="Leung D.Y."/>
            <person name="Schlievert P.M."/>
            <person name="Musser J.M."/>
        </authorList>
    </citation>
    <scope>NUCLEOTIDE SEQUENCE [LARGE SCALE GENOMIC DNA]</scope>
    <source>
        <strain evidence="6">ATCC BAA-595 / MGAS315</strain>
    </source>
</reference>
<dbReference type="GO" id="GO:0008999">
    <property type="term" value="F:protein-N-terminal-alanine acetyltransferase activity"/>
    <property type="evidence" value="ECO:0007669"/>
    <property type="project" value="TreeGrafter"/>
</dbReference>
<dbReference type="Gene3D" id="3.40.630.30">
    <property type="match status" value="1"/>
</dbReference>
<accession>A0A0H2UUY6</accession>
<name>A0A0H2UUY6_STRP3</name>
<keyword evidence="1 5" id="KW-0808">Transferase</keyword>
<dbReference type="AlphaFoldDB" id="A0A0H2UUY6"/>
<dbReference type="HOGENOM" id="CLU_013985_3_6_9"/>
<evidence type="ECO:0000259" key="4">
    <source>
        <dbReference type="PROSITE" id="PS51186"/>
    </source>
</evidence>
<keyword evidence="2" id="KW-0012">Acyltransferase</keyword>
<evidence type="ECO:0000256" key="1">
    <source>
        <dbReference type="ARBA" id="ARBA00022679"/>
    </source>
</evidence>
<organism evidence="5 6">
    <name type="scientific">Streptococcus pyogenes serotype M3 (strain ATCC BAA-595 / MGAS315)</name>
    <dbReference type="NCBI Taxonomy" id="198466"/>
    <lineage>
        <taxon>Bacteria</taxon>
        <taxon>Bacillati</taxon>
        <taxon>Bacillota</taxon>
        <taxon>Bacilli</taxon>
        <taxon>Lactobacillales</taxon>
        <taxon>Streptococcaceae</taxon>
        <taxon>Streptococcus</taxon>
    </lineage>
</organism>
<sequence length="180" mass="21259">MDIWTKLAVFAFFETPKVILRPFRYEDHWDFYSMVNDTKNLYYVFPEQKTKAASDYLLVHSFIKFPLGQWAIEDKATHQVIGSIRIEHYDAKTRCADIGYFLNYAFWGQGIMTEVVIKLVYLSFHEFGLKTLRIITHLENKASQKVAKKAGFQLKTCFKGSDRNTHKICIYKMYQLTNDR</sequence>
<gene>
    <name evidence="5" type="ordered locus">SpyM3_1031</name>
</gene>
<comment type="similarity">
    <text evidence="3">Belongs to the acetyltransferase family. RimJ subfamily.</text>
</comment>
<feature type="domain" description="N-acetyltransferase" evidence="4">
    <location>
        <begin position="18"/>
        <end position="174"/>
    </location>
</feature>
<protein>
    <submittedName>
        <fullName evidence="5">Putative acetyl transferase</fullName>
    </submittedName>
</protein>
<dbReference type="SUPFAM" id="SSF55729">
    <property type="entry name" value="Acyl-CoA N-acyltransferases (Nat)"/>
    <property type="match status" value="1"/>
</dbReference>
<proteinExistence type="inferred from homology"/>
<dbReference type="PANTHER" id="PTHR43792:SF8">
    <property type="entry name" value="[RIBOSOMAL PROTEIN US5]-ALANINE N-ACETYLTRANSFERASE"/>
    <property type="match status" value="1"/>
</dbReference>
<dbReference type="RefSeq" id="WP_002984095.1">
    <property type="nucleotide sequence ID" value="NC_004070.1"/>
</dbReference>
<dbReference type="PROSITE" id="PS51186">
    <property type="entry name" value="GNAT"/>
    <property type="match status" value="1"/>
</dbReference>
<dbReference type="InterPro" id="IPR051531">
    <property type="entry name" value="N-acetyltransferase"/>
</dbReference>
<dbReference type="InterPro" id="IPR000182">
    <property type="entry name" value="GNAT_dom"/>
</dbReference>
<dbReference type="GeneID" id="69900673"/>